<evidence type="ECO:0008006" key="4">
    <source>
        <dbReference type="Google" id="ProtNLM"/>
    </source>
</evidence>
<accession>A0AA40KAW1</accession>
<reference evidence="2" key="1">
    <citation type="submission" date="2023-06" db="EMBL/GenBank/DDBJ databases">
        <title>Genome-scale phylogeny and comparative genomics of the fungal order Sordariales.</title>
        <authorList>
            <consortium name="Lawrence Berkeley National Laboratory"/>
            <person name="Hensen N."/>
            <person name="Bonometti L."/>
            <person name="Westerberg I."/>
            <person name="Brannstrom I.O."/>
            <person name="Guillou S."/>
            <person name="Cros-Aarteil S."/>
            <person name="Calhoun S."/>
            <person name="Haridas S."/>
            <person name="Kuo A."/>
            <person name="Mondo S."/>
            <person name="Pangilinan J."/>
            <person name="Riley R."/>
            <person name="LaButti K."/>
            <person name="Andreopoulos B."/>
            <person name="Lipzen A."/>
            <person name="Chen C."/>
            <person name="Yanf M."/>
            <person name="Daum C."/>
            <person name="Ng V."/>
            <person name="Clum A."/>
            <person name="Steindorff A."/>
            <person name="Ohm R."/>
            <person name="Martin F."/>
            <person name="Silar P."/>
            <person name="Natvig D."/>
            <person name="Lalanne C."/>
            <person name="Gautier V."/>
            <person name="Ament-velasquez S.L."/>
            <person name="Kruys A."/>
            <person name="Hutchinson M.I."/>
            <person name="Powell A.J."/>
            <person name="Barry K."/>
            <person name="Miller A.N."/>
            <person name="Grigoriev I.V."/>
            <person name="Debuchy R."/>
            <person name="Gladieux P."/>
            <person name="Thoren M.H."/>
            <person name="Johannesson H."/>
        </authorList>
    </citation>
    <scope>NUCLEOTIDE SEQUENCE</scope>
    <source>
        <strain evidence="2">SMH3187-1</strain>
    </source>
</reference>
<sequence>MCGWFCLPWAKGLFALGISGDLWHPSLGQDRKRERTASGETHARKKMQRSILTAWEANSNGLLSGIMWNKTGKQQKEDSRVS</sequence>
<organism evidence="2 3">
    <name type="scientific">Schizothecium vesticola</name>
    <dbReference type="NCBI Taxonomy" id="314040"/>
    <lineage>
        <taxon>Eukaryota</taxon>
        <taxon>Fungi</taxon>
        <taxon>Dikarya</taxon>
        <taxon>Ascomycota</taxon>
        <taxon>Pezizomycotina</taxon>
        <taxon>Sordariomycetes</taxon>
        <taxon>Sordariomycetidae</taxon>
        <taxon>Sordariales</taxon>
        <taxon>Schizotheciaceae</taxon>
        <taxon>Schizothecium</taxon>
    </lineage>
</organism>
<name>A0AA40KAW1_9PEZI</name>
<comment type="caution">
    <text evidence="2">The sequence shown here is derived from an EMBL/GenBank/DDBJ whole genome shotgun (WGS) entry which is preliminary data.</text>
</comment>
<evidence type="ECO:0000313" key="3">
    <source>
        <dbReference type="Proteomes" id="UP001172155"/>
    </source>
</evidence>
<proteinExistence type="predicted"/>
<evidence type="ECO:0000256" key="1">
    <source>
        <dbReference type="SAM" id="SignalP"/>
    </source>
</evidence>
<dbReference type="Proteomes" id="UP001172155">
    <property type="component" value="Unassembled WGS sequence"/>
</dbReference>
<dbReference type="EMBL" id="JAUKUD010000002">
    <property type="protein sequence ID" value="KAK0752101.1"/>
    <property type="molecule type" value="Genomic_DNA"/>
</dbReference>
<gene>
    <name evidence="2" type="ORF">B0T18DRAFT_404098</name>
</gene>
<dbReference type="AlphaFoldDB" id="A0AA40KAW1"/>
<feature type="signal peptide" evidence="1">
    <location>
        <begin position="1"/>
        <end position="28"/>
    </location>
</feature>
<keyword evidence="3" id="KW-1185">Reference proteome</keyword>
<keyword evidence="1" id="KW-0732">Signal</keyword>
<feature type="chain" id="PRO_5041352007" description="Secreted protein" evidence="1">
    <location>
        <begin position="29"/>
        <end position="82"/>
    </location>
</feature>
<evidence type="ECO:0000313" key="2">
    <source>
        <dbReference type="EMBL" id="KAK0752101.1"/>
    </source>
</evidence>
<protein>
    <recommendedName>
        <fullName evidence="4">Secreted protein</fullName>
    </recommendedName>
</protein>